<dbReference type="InterPro" id="IPR000719">
    <property type="entry name" value="Prot_kinase_dom"/>
</dbReference>
<dbReference type="PANTHER" id="PTHR10755">
    <property type="entry name" value="COPROPORPHYRINOGEN III OXIDASE, MITOCHONDRIAL"/>
    <property type="match status" value="1"/>
</dbReference>
<evidence type="ECO:0000313" key="10">
    <source>
        <dbReference type="EMBL" id="TGZ56047.1"/>
    </source>
</evidence>
<evidence type="ECO:0000256" key="7">
    <source>
        <dbReference type="ARBA" id="ARBA00023244"/>
    </source>
</evidence>
<proteinExistence type="inferred from homology"/>
<dbReference type="GO" id="GO:0005737">
    <property type="term" value="C:cytoplasm"/>
    <property type="evidence" value="ECO:0007669"/>
    <property type="project" value="TreeGrafter"/>
</dbReference>
<comment type="caution">
    <text evidence="10">The sequence shown here is derived from an EMBL/GenBank/DDBJ whole genome shotgun (WGS) entry which is preliminary data.</text>
</comment>
<evidence type="ECO:0000256" key="2">
    <source>
        <dbReference type="ARBA" id="ARBA00010644"/>
    </source>
</evidence>
<dbReference type="EC" id="1.3.3.3" evidence="4"/>
<dbReference type="PROSITE" id="PS01021">
    <property type="entry name" value="COPROGEN_OXIDASE"/>
    <property type="match status" value="1"/>
</dbReference>
<dbReference type="EMBL" id="QBLH01000376">
    <property type="protein sequence ID" value="TGZ56047.1"/>
    <property type="molecule type" value="Genomic_DNA"/>
</dbReference>
<evidence type="ECO:0000256" key="5">
    <source>
        <dbReference type="ARBA" id="ARBA00023002"/>
    </source>
</evidence>
<dbReference type="AlphaFoldDB" id="A0A4S2L6H2"/>
<evidence type="ECO:0000259" key="9">
    <source>
        <dbReference type="SMART" id="SM00220"/>
    </source>
</evidence>
<dbReference type="STRING" id="300112.A0A4S2L6H2"/>
<dbReference type="InterPro" id="IPR036406">
    <property type="entry name" value="Coprogen_oxidase_aer_sf"/>
</dbReference>
<dbReference type="Gene3D" id="1.10.510.10">
    <property type="entry name" value="Transferase(Phosphotransferase) domain 1"/>
    <property type="match status" value="2"/>
</dbReference>
<dbReference type="GO" id="GO:0006782">
    <property type="term" value="P:protoporphyrinogen IX biosynthetic process"/>
    <property type="evidence" value="ECO:0007669"/>
    <property type="project" value="UniProtKB-UniPathway"/>
</dbReference>
<comment type="similarity">
    <text evidence="2">Belongs to the aerobic coproporphyrinogen-III oxidase family.</text>
</comment>
<evidence type="ECO:0000256" key="3">
    <source>
        <dbReference type="ARBA" id="ARBA00011738"/>
    </source>
</evidence>
<reference evidence="10 11" key="1">
    <citation type="journal article" date="2019" name="Philos. Trans. R. Soc. Lond., B, Biol. Sci.">
        <title>Ant behaviour and brain gene expression of defending hosts depend on the ecological success of the intruding social parasite.</title>
        <authorList>
            <person name="Kaur R."/>
            <person name="Stoldt M."/>
            <person name="Jongepier E."/>
            <person name="Feldmeyer B."/>
            <person name="Menzel F."/>
            <person name="Bornberg-Bauer E."/>
            <person name="Foitzik S."/>
        </authorList>
    </citation>
    <scope>NUCLEOTIDE SEQUENCE [LARGE SCALE GENOMIC DNA]</scope>
    <source>
        <tissue evidence="10">Whole body</tissue>
    </source>
</reference>
<dbReference type="PRINTS" id="PR00073">
    <property type="entry name" value="COPRGNOXDASE"/>
</dbReference>
<evidence type="ECO:0000256" key="6">
    <source>
        <dbReference type="ARBA" id="ARBA00023133"/>
    </source>
</evidence>
<evidence type="ECO:0000256" key="4">
    <source>
        <dbReference type="ARBA" id="ARBA00012869"/>
    </source>
</evidence>
<dbReference type="UniPathway" id="UPA00251">
    <property type="reaction ID" value="UER00322"/>
</dbReference>
<dbReference type="SUPFAM" id="SSF102886">
    <property type="entry name" value="Coproporphyrinogen III oxidase"/>
    <property type="match status" value="1"/>
</dbReference>
<dbReference type="GO" id="GO:0004109">
    <property type="term" value="F:coproporphyrinogen oxidase activity"/>
    <property type="evidence" value="ECO:0007669"/>
    <property type="project" value="UniProtKB-EC"/>
</dbReference>
<keyword evidence="8" id="KW-0175">Coiled coil</keyword>
<accession>A0A4S2L6H2</accession>
<dbReference type="Gene3D" id="3.40.1500.10">
    <property type="entry name" value="Coproporphyrinogen III oxidase, aerobic"/>
    <property type="match status" value="1"/>
</dbReference>
<dbReference type="InterPro" id="IPR011009">
    <property type="entry name" value="Kinase-like_dom_sf"/>
</dbReference>
<evidence type="ECO:0000313" key="11">
    <source>
        <dbReference type="Proteomes" id="UP000310200"/>
    </source>
</evidence>
<evidence type="ECO:0000256" key="1">
    <source>
        <dbReference type="ARBA" id="ARBA00005168"/>
    </source>
</evidence>
<comment type="pathway">
    <text evidence="1">Porphyrin-containing compound metabolism; protoporphyrin-IX biosynthesis; protoporphyrinogen-IX from coproporphyrinogen-III (O2 route): step 1/1.</text>
</comment>
<keyword evidence="11" id="KW-1185">Reference proteome</keyword>
<dbReference type="GO" id="GO:0005524">
    <property type="term" value="F:ATP binding"/>
    <property type="evidence" value="ECO:0007669"/>
    <property type="project" value="InterPro"/>
</dbReference>
<dbReference type="Proteomes" id="UP000310200">
    <property type="component" value="Unassembled WGS sequence"/>
</dbReference>
<dbReference type="PANTHER" id="PTHR10755:SF0">
    <property type="entry name" value="OXYGEN-DEPENDENT COPROPORPHYRINOGEN-III OXIDASE, MITOCHONDRIAL"/>
    <property type="match status" value="1"/>
</dbReference>
<feature type="coiled-coil region" evidence="8">
    <location>
        <begin position="122"/>
        <end position="169"/>
    </location>
</feature>
<protein>
    <recommendedName>
        <fullName evidence="4">coproporphyrinogen oxidase</fullName>
        <ecNumber evidence="4">1.3.3.3</ecNumber>
    </recommendedName>
</protein>
<keyword evidence="7" id="KW-0627">Porphyrin biosynthesis</keyword>
<feature type="domain" description="Protein kinase" evidence="9">
    <location>
        <begin position="250"/>
        <end position="497"/>
    </location>
</feature>
<organism evidence="10 11">
    <name type="scientific">Temnothorax longispinosus</name>
    <dbReference type="NCBI Taxonomy" id="300112"/>
    <lineage>
        <taxon>Eukaryota</taxon>
        <taxon>Metazoa</taxon>
        <taxon>Ecdysozoa</taxon>
        <taxon>Arthropoda</taxon>
        <taxon>Hexapoda</taxon>
        <taxon>Insecta</taxon>
        <taxon>Pterygota</taxon>
        <taxon>Neoptera</taxon>
        <taxon>Endopterygota</taxon>
        <taxon>Hymenoptera</taxon>
        <taxon>Apocrita</taxon>
        <taxon>Aculeata</taxon>
        <taxon>Formicoidea</taxon>
        <taxon>Formicidae</taxon>
        <taxon>Myrmicinae</taxon>
        <taxon>Temnothorax</taxon>
    </lineage>
</organism>
<name>A0A4S2L6H2_9HYME</name>
<dbReference type="Pfam" id="PF01218">
    <property type="entry name" value="Coprogen_oxidas"/>
    <property type="match status" value="1"/>
</dbReference>
<gene>
    <name evidence="10" type="ORF">DBV15_04731</name>
</gene>
<evidence type="ECO:0000256" key="8">
    <source>
        <dbReference type="SAM" id="Coils"/>
    </source>
</evidence>
<keyword evidence="5" id="KW-0560">Oxidoreductase</keyword>
<dbReference type="GO" id="GO:0004672">
    <property type="term" value="F:protein kinase activity"/>
    <property type="evidence" value="ECO:0007669"/>
    <property type="project" value="InterPro"/>
</dbReference>
<dbReference type="FunFam" id="3.40.1500.10:FF:000002">
    <property type="entry name" value="oxygen-dependent coproporphyrinogen-III oxidase, mitochondrial"/>
    <property type="match status" value="1"/>
</dbReference>
<comment type="subunit">
    <text evidence="3">Homodimer.</text>
</comment>
<dbReference type="NCBIfam" id="NF003727">
    <property type="entry name" value="PRK05330.1"/>
    <property type="match status" value="1"/>
</dbReference>
<keyword evidence="6" id="KW-0350">Heme biosynthesis</keyword>
<dbReference type="InterPro" id="IPR001260">
    <property type="entry name" value="Coprogen_oxidase_aer"/>
</dbReference>
<dbReference type="InterPro" id="IPR018375">
    <property type="entry name" value="Coprogen_oxidase_CS"/>
</dbReference>
<dbReference type="SUPFAM" id="SSF56112">
    <property type="entry name" value="Protein kinase-like (PK-like)"/>
    <property type="match status" value="1"/>
</dbReference>
<sequence length="878" mass="101195">MSEYNEAYVTALRQRIRTLEIEMETRNAEINDYCIQINDQKKLISESVELTKFVSSNYEDKMRNLKGCMKLLLKNYNELLANSNKRQNAFNFYHMEVEELKFEIKNTRRMLNLHFQNEKHLLNQLNEQISLHKIQLEEMTSKHLMSMSILESQESIERLLEQALQLNSEKLDTMMECEEHESMEQVEEEMFELPSRDINPFDKNLIAGLLKKIKFPQPHHADGYKRIDADLNKLLPSELSTTITLDTEAYDVKKCLGKGKYGTVFKAVNLLTGETVALKTQRPAWVWEYYILRGFMDVTMAYVANNGSVLVSEYSKFETLSSVTKQIKIARNGKPLMETLSIFFTIEMLQIVEPTQDVRPTIQLIDFGGSIDMKLLPENTTFTQVIKTGDFSCVEMQTGRPWTYQTDLYCLAATSHYLLFGNYMRVSNIDGRWFIASKLPRYTKKAAWEQFFTELLNIESCEKMPDLAKLRNMMEETLAQMPEERSMATSFMVRRGLRSIGVYCYTWSRSKNLKHVGAGILTGLAAYSVSKVTVLAAQNDLHSYIKNFMAEPITAIEKLQKSQNDMKTRMELLVMKTQADFCRALEALETDKSFKVDRWTRKEGGGGVTCVLQDGEVFEKAGVNVSVVTGVLPPSAVQQMRARGKKMGDSVPFFAAGVSAVIHPRNPMIPTIHFNYRYFEVTNPDGTTQWWFGGGTDLTPYYLNEEDAKHFHRALKTACDKHDPSYYAKFKEWCDNYFNIVHRGERRGVGGIFFDDLDTPSQNEAFQFVTSCAEAVIPSYIPLVEKHKNDGYGYRERQWQLLRRGRYVEFNLIYDRGTKFGLYTPGARYESILMSLPLNAKWEYMHEPEAGSRESQLLEVLKNPKDWLGEAKSDNARA</sequence>
<dbReference type="SMART" id="SM00220">
    <property type="entry name" value="S_TKc"/>
    <property type="match status" value="1"/>
</dbReference>